<dbReference type="EMBL" id="SMKI01000784">
    <property type="protein sequence ID" value="TDC60733.1"/>
    <property type="molecule type" value="Genomic_DNA"/>
</dbReference>
<feature type="region of interest" description="Disordered" evidence="1">
    <location>
        <begin position="399"/>
        <end position="421"/>
    </location>
</feature>
<comment type="caution">
    <text evidence="3">The sequence shown here is derived from an EMBL/GenBank/DDBJ whole genome shotgun (WGS) entry which is preliminary data.</text>
</comment>
<protein>
    <submittedName>
        <fullName evidence="3">DUF4255 domain-containing protein</fullName>
    </submittedName>
</protein>
<proteinExistence type="predicted"/>
<gene>
    <name evidence="3" type="ORF">E1283_35885</name>
</gene>
<evidence type="ECO:0000313" key="3">
    <source>
        <dbReference type="EMBL" id="TDC60733.1"/>
    </source>
</evidence>
<dbReference type="Proteomes" id="UP000295345">
    <property type="component" value="Unassembled WGS sequence"/>
</dbReference>
<dbReference type="RefSeq" id="WP_132822349.1">
    <property type="nucleotide sequence ID" value="NZ_SMKI01000784.1"/>
</dbReference>
<evidence type="ECO:0000256" key="1">
    <source>
        <dbReference type="SAM" id="MobiDB-lite"/>
    </source>
</evidence>
<evidence type="ECO:0000259" key="2">
    <source>
        <dbReference type="Pfam" id="PF14065"/>
    </source>
</evidence>
<dbReference type="Pfam" id="PF14065">
    <property type="entry name" value="Pvc16_N"/>
    <property type="match status" value="1"/>
</dbReference>
<evidence type="ECO:0000313" key="4">
    <source>
        <dbReference type="Proteomes" id="UP000295345"/>
    </source>
</evidence>
<sequence>MSNALALATVSEALRLLIAENLGPEIDMAVNVETKRPPTEPPAEPTITVFLYQVTPNAALRNQDAPTRAADGTLLRRPTAAVDLHYLITGYGEETELTGQRLIGAVVRTLHEIPVLSRELIERAAQSSHLTGSDLATSPQRVRFTPTQMDVDETSKLWGMLHHTPYALSVVYQATLVLLEGREDPAAGKPVLRRSVTAVPGLRPRLDRVGSRPAGADYPTPEVEGPVPLGHELVLTGSGLAAGPVTAHLGRHQVPVAADDVKDGQVVVVPPEDLEPGPHRLRLVYAGAARGLDSNAVTFARQAGLAEPARFTDTAGGDLRTGTVALRLDMPIGDEQRVELLLDELRPPENRRAFSYRFHAPFPAADREDPATLRVPVKDVQPAGYLVRVRVDGVPSAIEQTPDGTFAGPALDLTAPPREQD</sequence>
<feature type="domain" description="Pvc16 N-terminal" evidence="2">
    <location>
        <begin position="9"/>
        <end position="192"/>
    </location>
</feature>
<feature type="region of interest" description="Disordered" evidence="1">
    <location>
        <begin position="204"/>
        <end position="225"/>
    </location>
</feature>
<dbReference type="OrthoDB" id="527247at2"/>
<keyword evidence="4" id="KW-1185">Reference proteome</keyword>
<organism evidence="3 4">
    <name type="scientific">Streptomyces hainanensis</name>
    <dbReference type="NCBI Taxonomy" id="402648"/>
    <lineage>
        <taxon>Bacteria</taxon>
        <taxon>Bacillati</taxon>
        <taxon>Actinomycetota</taxon>
        <taxon>Actinomycetes</taxon>
        <taxon>Kitasatosporales</taxon>
        <taxon>Streptomycetaceae</taxon>
        <taxon>Streptomyces</taxon>
    </lineage>
</organism>
<dbReference type="InterPro" id="IPR025351">
    <property type="entry name" value="Pvc16_N"/>
</dbReference>
<name>A0A4R4SH50_9ACTN</name>
<reference evidence="3 4" key="1">
    <citation type="submission" date="2019-03" db="EMBL/GenBank/DDBJ databases">
        <title>Draft genome sequences of novel Actinobacteria.</title>
        <authorList>
            <person name="Sahin N."/>
            <person name="Ay H."/>
            <person name="Saygin H."/>
        </authorList>
    </citation>
    <scope>NUCLEOTIDE SEQUENCE [LARGE SCALE GENOMIC DNA]</scope>
    <source>
        <strain evidence="3 4">DSM 41900</strain>
    </source>
</reference>
<accession>A0A4R4SH50</accession>
<dbReference type="AlphaFoldDB" id="A0A4R4SH50"/>